<protein>
    <submittedName>
        <fullName evidence="1">Uncharacterized protein</fullName>
    </submittedName>
</protein>
<reference evidence="1" key="2">
    <citation type="submission" date="2025-03" db="EMBL/GenBank/DDBJ databases">
        <authorList>
            <consortium name="ELIXIR-Norway"/>
            <consortium name="Elixir Norway"/>
        </authorList>
    </citation>
    <scope>NUCLEOTIDE SEQUENCE</scope>
</reference>
<evidence type="ECO:0000313" key="1">
    <source>
        <dbReference type="EMBL" id="CAM9291410.1"/>
    </source>
</evidence>
<dbReference type="Proteomes" id="UP001162501">
    <property type="component" value="Chromosome 1"/>
</dbReference>
<dbReference type="EMBL" id="OX596085">
    <property type="protein sequence ID" value="CAM9291410.1"/>
    <property type="molecule type" value="Genomic_DNA"/>
</dbReference>
<organism evidence="1 2">
    <name type="scientific">Rangifer tarandus platyrhynchus</name>
    <name type="common">Svalbard reindeer</name>
    <dbReference type="NCBI Taxonomy" id="3082113"/>
    <lineage>
        <taxon>Eukaryota</taxon>
        <taxon>Metazoa</taxon>
        <taxon>Chordata</taxon>
        <taxon>Craniata</taxon>
        <taxon>Vertebrata</taxon>
        <taxon>Euteleostomi</taxon>
        <taxon>Mammalia</taxon>
        <taxon>Eutheria</taxon>
        <taxon>Laurasiatheria</taxon>
        <taxon>Artiodactyla</taxon>
        <taxon>Ruminantia</taxon>
        <taxon>Pecora</taxon>
        <taxon>Cervidae</taxon>
        <taxon>Odocoileinae</taxon>
        <taxon>Rangifer</taxon>
    </lineage>
</organism>
<sequence>MILMGFVAFARHVGPTRVDAELLSQCWEQASSTAMNYVTFSYGNMRTDILLFQSKKDLYSMKKTYGNKTQVITNTQKEDCLWQNLVKRWHLTFLKKSIAPWFFQCCNKC</sequence>
<gene>
    <name evidence="1" type="ORF">MRATA1EN22A_LOCUS514</name>
</gene>
<name>A0AC59Y1Q1_RANTA</name>
<reference evidence="1" key="1">
    <citation type="submission" date="2023-05" db="EMBL/GenBank/DDBJ databases">
        <authorList>
            <consortium name="ELIXIR-Norway"/>
        </authorList>
    </citation>
    <scope>NUCLEOTIDE SEQUENCE</scope>
</reference>
<proteinExistence type="predicted"/>
<accession>A0AC59Y1Q1</accession>
<evidence type="ECO:0000313" key="2">
    <source>
        <dbReference type="Proteomes" id="UP001162501"/>
    </source>
</evidence>